<sequence length="193" mass="21446">MAPSAIHPQEQKRAVTSTRVRANGITKIKAAKPKMNKTAEDLVKPMERLAVEKTADSSTTETANTKVESKDTDMNEVCNDVFSNLRGHFQKLDTVKPEVARSNITITAVENKLSKKKIIDQDEDAAYNMIKAYFCSMSSGGKKGGANKWSFLMLCQESMVGRNVSSTTMDELSVENKHICNIFWRHVSEKLAA</sequence>
<organism evidence="2 3">
    <name type="scientific">Botrytis hyacinthi</name>
    <dbReference type="NCBI Taxonomy" id="278943"/>
    <lineage>
        <taxon>Eukaryota</taxon>
        <taxon>Fungi</taxon>
        <taxon>Dikarya</taxon>
        <taxon>Ascomycota</taxon>
        <taxon>Pezizomycotina</taxon>
        <taxon>Leotiomycetes</taxon>
        <taxon>Helotiales</taxon>
        <taxon>Sclerotiniaceae</taxon>
        <taxon>Botrytis</taxon>
    </lineage>
</organism>
<evidence type="ECO:0000313" key="2">
    <source>
        <dbReference type="EMBL" id="TGO38830.1"/>
    </source>
</evidence>
<dbReference type="AlphaFoldDB" id="A0A4Z1GUK8"/>
<accession>A0A4Z1GUK8</accession>
<dbReference type="Proteomes" id="UP000297814">
    <property type="component" value="Unassembled WGS sequence"/>
</dbReference>
<feature type="region of interest" description="Disordered" evidence="1">
    <location>
        <begin position="51"/>
        <end position="71"/>
    </location>
</feature>
<proteinExistence type="predicted"/>
<dbReference type="EMBL" id="PQXK01000066">
    <property type="protein sequence ID" value="TGO38830.1"/>
    <property type="molecule type" value="Genomic_DNA"/>
</dbReference>
<reference evidence="2 3" key="1">
    <citation type="submission" date="2017-12" db="EMBL/GenBank/DDBJ databases">
        <title>Comparative genomics of Botrytis spp.</title>
        <authorList>
            <person name="Valero-Jimenez C.A."/>
            <person name="Tapia P."/>
            <person name="Veloso J."/>
            <person name="Silva-Moreno E."/>
            <person name="Staats M."/>
            <person name="Valdes J.H."/>
            <person name="Van Kan J.A.L."/>
        </authorList>
    </citation>
    <scope>NUCLEOTIDE SEQUENCE [LARGE SCALE GENOMIC DNA]</scope>
    <source>
        <strain evidence="2 3">Bh0001</strain>
    </source>
</reference>
<name>A0A4Z1GUK8_9HELO</name>
<keyword evidence="3" id="KW-1185">Reference proteome</keyword>
<comment type="caution">
    <text evidence="2">The sequence shown here is derived from an EMBL/GenBank/DDBJ whole genome shotgun (WGS) entry which is preliminary data.</text>
</comment>
<gene>
    <name evidence="2" type="ORF">BHYA_0066g00180</name>
</gene>
<protein>
    <submittedName>
        <fullName evidence="2">Uncharacterized protein</fullName>
    </submittedName>
</protein>
<evidence type="ECO:0000313" key="3">
    <source>
        <dbReference type="Proteomes" id="UP000297814"/>
    </source>
</evidence>
<feature type="compositionally biased region" description="Polar residues" evidence="1">
    <location>
        <begin position="56"/>
        <end position="66"/>
    </location>
</feature>
<evidence type="ECO:0000256" key="1">
    <source>
        <dbReference type="SAM" id="MobiDB-lite"/>
    </source>
</evidence>